<keyword evidence="2" id="KW-0560">Oxidoreductase</keyword>
<dbReference type="SUPFAM" id="SSF51679">
    <property type="entry name" value="Bacterial luciferase-like"/>
    <property type="match status" value="1"/>
</dbReference>
<dbReference type="GO" id="GO:0004497">
    <property type="term" value="F:monooxygenase activity"/>
    <property type="evidence" value="ECO:0007669"/>
    <property type="project" value="UniProtKB-KW"/>
</dbReference>
<proteinExistence type="predicted"/>
<dbReference type="NCBIfam" id="TIGR04027">
    <property type="entry name" value="LLM_KPN_01858"/>
    <property type="match status" value="1"/>
</dbReference>
<organism evidence="2 3">
    <name type="scientific">Leifsonia naganoensis</name>
    <dbReference type="NCBI Taxonomy" id="150025"/>
    <lineage>
        <taxon>Bacteria</taxon>
        <taxon>Bacillati</taxon>
        <taxon>Actinomycetota</taxon>
        <taxon>Actinomycetes</taxon>
        <taxon>Micrococcales</taxon>
        <taxon>Microbacteriaceae</taxon>
        <taxon>Leifsonia</taxon>
    </lineage>
</organism>
<evidence type="ECO:0000259" key="1">
    <source>
        <dbReference type="Pfam" id="PF00296"/>
    </source>
</evidence>
<dbReference type="InterPro" id="IPR036661">
    <property type="entry name" value="Luciferase-like_sf"/>
</dbReference>
<dbReference type="InterPro" id="IPR011251">
    <property type="entry name" value="Luciferase-like_dom"/>
</dbReference>
<evidence type="ECO:0000313" key="2">
    <source>
        <dbReference type="EMBL" id="NYK09461.1"/>
    </source>
</evidence>
<sequence length="349" mass="37262">MTGTAQRPQRLGFFTRLLDDGSALDRYRNAIDQFARAEEVGLDSVWVAQHHFHEGEGGLPSPFVLLAQAAARTSRIHLGTGIVTLPLEEPLRVAEDAAVLQLLSGGRVELGIGSGGTPSSFPPFGHESGDRAAIYDRHRETLVAALRGDELTSDGGALYPAAPDLLGAIWEATFSAAGAERIGRRGNGLMLSRTQPRKNWTDPTSPELQEAIVDAYLAALPEGVEPRILASRSALVVDTEAEAAAWIRRGIDRGRSFIDAQGLEVPAGVSDAELLAWLDVHIGTPEQVLATLRADTILARATDVAFQPHPIDPPHAAVLRSLELIAAEVGPALLDWTPALPAPVTHTNR</sequence>
<dbReference type="PANTHER" id="PTHR30137:SF15">
    <property type="entry name" value="BLL6902 PROTEIN"/>
    <property type="match status" value="1"/>
</dbReference>
<keyword evidence="3" id="KW-1185">Reference proteome</keyword>
<evidence type="ECO:0000313" key="3">
    <source>
        <dbReference type="Proteomes" id="UP000521075"/>
    </source>
</evidence>
<reference evidence="2 3" key="1">
    <citation type="submission" date="2020-07" db="EMBL/GenBank/DDBJ databases">
        <title>Sequencing the genomes of 1000 actinobacteria strains.</title>
        <authorList>
            <person name="Klenk H.-P."/>
        </authorList>
    </citation>
    <scope>NUCLEOTIDE SEQUENCE [LARGE SCALE GENOMIC DNA]</scope>
    <source>
        <strain evidence="2 3">DSM 15166</strain>
    </source>
</reference>
<dbReference type="Pfam" id="PF00296">
    <property type="entry name" value="Bac_luciferase"/>
    <property type="match status" value="1"/>
</dbReference>
<dbReference type="GO" id="GO:0016705">
    <property type="term" value="F:oxidoreductase activity, acting on paired donors, with incorporation or reduction of molecular oxygen"/>
    <property type="evidence" value="ECO:0007669"/>
    <property type="project" value="InterPro"/>
</dbReference>
<name>A0A853DSV6_9MICO</name>
<keyword evidence="2" id="KW-0503">Monooxygenase</keyword>
<dbReference type="InterPro" id="IPR050766">
    <property type="entry name" value="Bact_Lucif_Oxidored"/>
</dbReference>
<gene>
    <name evidence="2" type="ORF">HNR14_001342</name>
</gene>
<dbReference type="InterPro" id="IPR024003">
    <property type="entry name" value="Luciferase-like_KPN01858"/>
</dbReference>
<accession>A0A853DSV6</accession>
<dbReference type="EMBL" id="JACCHJ010000001">
    <property type="protein sequence ID" value="NYK09461.1"/>
    <property type="molecule type" value="Genomic_DNA"/>
</dbReference>
<comment type="caution">
    <text evidence="2">The sequence shown here is derived from an EMBL/GenBank/DDBJ whole genome shotgun (WGS) entry which is preliminary data.</text>
</comment>
<dbReference type="AlphaFoldDB" id="A0A853DSV6"/>
<dbReference type="PANTHER" id="PTHR30137">
    <property type="entry name" value="LUCIFERASE-LIKE MONOOXYGENASE"/>
    <property type="match status" value="1"/>
</dbReference>
<protein>
    <submittedName>
        <fullName evidence="2">Putative FMN-dependent luciferase-like monooxygenase</fullName>
    </submittedName>
</protein>
<feature type="domain" description="Luciferase-like" evidence="1">
    <location>
        <begin position="22"/>
        <end position="293"/>
    </location>
</feature>
<dbReference type="GO" id="GO:0005829">
    <property type="term" value="C:cytosol"/>
    <property type="evidence" value="ECO:0007669"/>
    <property type="project" value="TreeGrafter"/>
</dbReference>
<dbReference type="Gene3D" id="3.20.20.30">
    <property type="entry name" value="Luciferase-like domain"/>
    <property type="match status" value="1"/>
</dbReference>
<dbReference type="Proteomes" id="UP000521075">
    <property type="component" value="Unassembled WGS sequence"/>
</dbReference>
<dbReference type="RefSeq" id="WP_179700424.1">
    <property type="nucleotide sequence ID" value="NZ_BAAAHA010000003.1"/>
</dbReference>